<dbReference type="EMBL" id="PQWY01000011">
    <property type="protein sequence ID" value="PPK30441.1"/>
    <property type="molecule type" value="Genomic_DNA"/>
</dbReference>
<organism evidence="1 2">
    <name type="scientific">Legionella pneumophila</name>
    <dbReference type="NCBI Taxonomy" id="446"/>
    <lineage>
        <taxon>Bacteria</taxon>
        <taxon>Pseudomonadati</taxon>
        <taxon>Pseudomonadota</taxon>
        <taxon>Gammaproteobacteria</taxon>
        <taxon>Legionellales</taxon>
        <taxon>Legionellaceae</taxon>
        <taxon>Legionella</taxon>
    </lineage>
</organism>
<dbReference type="AlphaFoldDB" id="A0A2S6EZ45"/>
<comment type="caution">
    <text evidence="1">The sequence shown here is derived from an EMBL/GenBank/DDBJ whole genome shotgun (WGS) entry which is preliminary data.</text>
</comment>
<reference evidence="1 2" key="1">
    <citation type="submission" date="2018-02" db="EMBL/GenBank/DDBJ databases">
        <title>Draft genome sequences of four Legionella pneumophila clinical strains isolated in Ontario.</title>
        <authorList>
            <person name="Fortuna A."/>
            <person name="Ramnarine R."/>
            <person name="Li A."/>
            <person name="Frantz C."/>
            <person name="Mallo G."/>
        </authorList>
    </citation>
    <scope>NUCLEOTIDE SEQUENCE [LARGE SCALE GENOMIC DNA]</scope>
    <source>
        <strain evidence="1 2">LG61</strain>
    </source>
</reference>
<proteinExistence type="predicted"/>
<name>A0A2S6EZ45_LEGPN</name>
<accession>A0A2S6EZ45</accession>
<evidence type="ECO:0000313" key="1">
    <source>
        <dbReference type="EMBL" id="PPK30441.1"/>
    </source>
</evidence>
<sequence>MLYIRNYIRTRIILGILMLNVTGLAFADAGDSLFKNEKLTYDGHLFFNAANSTIQGEKYLLNQQLSNIKMGSELQVTDWNKMKGLLIYNTLPTPVAPQFYFEQFYDELQIESSNIFLAFGKKWLTFGNYKSDLIYKPLTKALGQTNEVTAIIGYDSLYYANASFFKPYSRISTSSLPLYYNLNTGVHNQTIDAGVSYLYSLAESQLFQYNKGFGGFLSYSLKARVPGFATYFNLKYQKISTYLTYVTAINPFALEDMSYNNRRAIPKALSIQNSYDVNIKKFSFKIIGFYDYTFQALALGIPEQRLGLGLSATPFPYIGIQFQYSRDYSYGNSAIASGINHFVNGRNIKTNNLALQTILNF</sequence>
<protein>
    <submittedName>
        <fullName evidence="1">Uncharacterized protein</fullName>
    </submittedName>
</protein>
<dbReference type="OrthoDB" id="5635034at2"/>
<evidence type="ECO:0000313" key="2">
    <source>
        <dbReference type="Proteomes" id="UP000239239"/>
    </source>
</evidence>
<dbReference type="RefSeq" id="WP_080271957.1">
    <property type="nucleotide sequence ID" value="NZ_CP017601.1"/>
</dbReference>
<dbReference type="NCBIfam" id="NF033652">
    <property type="entry name" value="LbtU_sider_porin"/>
    <property type="match status" value="1"/>
</dbReference>
<gene>
    <name evidence="1" type="ORF">C3928_06640</name>
</gene>
<dbReference type="Proteomes" id="UP000239239">
    <property type="component" value="Unassembled WGS sequence"/>
</dbReference>